<evidence type="ECO:0000313" key="4">
    <source>
        <dbReference type="Proteomes" id="UP001596066"/>
    </source>
</evidence>
<keyword evidence="1" id="KW-0732">Signal</keyword>
<dbReference type="RefSeq" id="WP_346144346.1">
    <property type="nucleotide sequence ID" value="NZ_BAAAUA010000016.1"/>
</dbReference>
<evidence type="ECO:0000313" key="3">
    <source>
        <dbReference type="EMBL" id="MFC5640254.1"/>
    </source>
</evidence>
<sequence>MPRSTGRVRTAVTAAVTGTLLLSACSAGGSSKEKLHDQLPDAVRKAGVIKVGGSFTAAPVIFRNPDGKADGLDPDLAAALEKVLGVRLDFQDVGPFANVLPGLMDKKYDIAMSGITDTREREQGVDKDGKQVNDGVDFVDYFMAGIGTVVRKGNPAKVSQIDDLCGHGVAVKKGTTHDDLATRQVKACEHVGKTMKLIEADTDNAALDAVRAGQADAYITDYPKALYNAQTVDGGRTFDIAGQQLQPRPYGIALRKSDRQLRDVLTRAVNTLVTDGTYDQILSKRQLTVGAIQNSVVNGSS</sequence>
<dbReference type="PANTHER" id="PTHR35936">
    <property type="entry name" value="MEMBRANE-BOUND LYTIC MUREIN TRANSGLYCOSYLASE F"/>
    <property type="match status" value="1"/>
</dbReference>
<dbReference type="PANTHER" id="PTHR35936:SF17">
    <property type="entry name" value="ARGININE-BINDING EXTRACELLULAR PROTEIN ARTP"/>
    <property type="match status" value="1"/>
</dbReference>
<dbReference type="InterPro" id="IPR001638">
    <property type="entry name" value="Solute-binding_3/MltF_N"/>
</dbReference>
<dbReference type="Gene3D" id="3.40.190.10">
    <property type="entry name" value="Periplasmic binding protein-like II"/>
    <property type="match status" value="2"/>
</dbReference>
<keyword evidence="4" id="KW-1185">Reference proteome</keyword>
<reference evidence="4" key="1">
    <citation type="journal article" date="2019" name="Int. J. Syst. Evol. Microbiol.">
        <title>The Global Catalogue of Microorganisms (GCM) 10K type strain sequencing project: providing services to taxonomists for standard genome sequencing and annotation.</title>
        <authorList>
            <consortium name="The Broad Institute Genomics Platform"/>
            <consortium name="The Broad Institute Genome Sequencing Center for Infectious Disease"/>
            <person name="Wu L."/>
            <person name="Ma J."/>
        </authorList>
    </citation>
    <scope>NUCLEOTIDE SEQUENCE [LARGE SCALE GENOMIC DNA]</scope>
    <source>
        <strain evidence="4">CGMCC 4.1622</strain>
    </source>
</reference>
<dbReference type="Proteomes" id="UP001596066">
    <property type="component" value="Unassembled WGS sequence"/>
</dbReference>
<evidence type="ECO:0000259" key="2">
    <source>
        <dbReference type="SMART" id="SM00062"/>
    </source>
</evidence>
<dbReference type="SMART" id="SM00062">
    <property type="entry name" value="PBPb"/>
    <property type="match status" value="1"/>
</dbReference>
<dbReference type="CDD" id="cd01004">
    <property type="entry name" value="PBP2_MidA_like"/>
    <property type="match status" value="1"/>
</dbReference>
<gene>
    <name evidence="3" type="ORF">ACFPZF_02670</name>
</gene>
<proteinExistence type="predicted"/>
<dbReference type="PROSITE" id="PS51257">
    <property type="entry name" value="PROKAR_LIPOPROTEIN"/>
    <property type="match status" value="1"/>
</dbReference>
<protein>
    <submittedName>
        <fullName evidence="3">ABC transporter substrate-binding protein</fullName>
    </submittedName>
</protein>
<organism evidence="3 4">
    <name type="scientific">Kitasatospora cinereorecta</name>
    <dbReference type="NCBI Taxonomy" id="285560"/>
    <lineage>
        <taxon>Bacteria</taxon>
        <taxon>Bacillati</taxon>
        <taxon>Actinomycetota</taxon>
        <taxon>Actinomycetes</taxon>
        <taxon>Kitasatosporales</taxon>
        <taxon>Streptomycetaceae</taxon>
        <taxon>Kitasatospora</taxon>
    </lineage>
</organism>
<feature type="domain" description="Solute-binding protein family 3/N-terminal" evidence="2">
    <location>
        <begin position="48"/>
        <end position="290"/>
    </location>
</feature>
<comment type="caution">
    <text evidence="3">The sequence shown here is derived from an EMBL/GenBank/DDBJ whole genome shotgun (WGS) entry which is preliminary data.</text>
</comment>
<dbReference type="Pfam" id="PF00497">
    <property type="entry name" value="SBP_bac_3"/>
    <property type="match status" value="1"/>
</dbReference>
<accession>A0ABW0V648</accession>
<dbReference type="EMBL" id="JBHSOC010000003">
    <property type="protein sequence ID" value="MFC5640254.1"/>
    <property type="molecule type" value="Genomic_DNA"/>
</dbReference>
<dbReference type="SUPFAM" id="SSF53850">
    <property type="entry name" value="Periplasmic binding protein-like II"/>
    <property type="match status" value="1"/>
</dbReference>
<name>A0ABW0V648_9ACTN</name>
<evidence type="ECO:0000256" key="1">
    <source>
        <dbReference type="ARBA" id="ARBA00022729"/>
    </source>
</evidence>